<gene>
    <name evidence="2" type="ORF">ACFFLM_11175</name>
</gene>
<protein>
    <submittedName>
        <fullName evidence="2">TniQ family protein</fullName>
    </submittedName>
</protein>
<name>A0ABV6B290_9DEIO</name>
<evidence type="ECO:0000259" key="1">
    <source>
        <dbReference type="Pfam" id="PF06527"/>
    </source>
</evidence>
<sequence length="602" mass="67676">MKNPNRLSICLSPAPGESFTSYVTRLAADLHVSTLTILDRTGAIDAEEARFLSSGYGIVLHPQRLSSFARVTGLSSTRVEMMLLSHYDGRCFDLGNLDLFSTPSLHRVAARQWAYFSGSHVCPHCLTETGGVWNLSWKLPWSFVCPKHECLLVAFCPGCRRRIGVNRQDRGSRPKFADLIPDPLCCMNACASGEAQVGRAAAPCLTRYDTVPTLSVAAWPEAIRVQHQLNLLMSMNPSNSEKGAPLYEFNELRSLCALLLYAAVLEDFESLHFGFCDAFQKVLTEREICLAAADQWVNLRRRGAHTHVYTGVPTSPVLMAGLTCAAISICPPDGASVEIERLHTLVERSVERCHGSKYVRRLPRLFSFSPRLQTAFDTCLPQQSSVWGGWTPPPQKSQPRMIPLEARHVPQLFWKDTFDTTFVQLLPFMKKDYAQRFCSMALIKTLEQCSWAEAARFLELPAKAGAAMASRAFRFLQPEVKAVFLYKLQEIAIGAMCPFSVTMIDYQQRRHDFSQLSAINPDTWKRLCREADCSPGKRDGKARFAAAWLWSFLTGGDYRLAPALNREPQSQQWEQYQRFRTTSLNELVGPLERYAQSLVPTL</sequence>
<comment type="caution">
    <text evidence="2">The sequence shown here is derived from an EMBL/GenBank/DDBJ whole genome shotgun (WGS) entry which is preliminary data.</text>
</comment>
<reference evidence="2 3" key="1">
    <citation type="submission" date="2024-09" db="EMBL/GenBank/DDBJ databases">
        <authorList>
            <person name="Sun Q."/>
            <person name="Mori K."/>
        </authorList>
    </citation>
    <scope>NUCLEOTIDE SEQUENCE [LARGE SCALE GENOMIC DNA]</scope>
    <source>
        <strain evidence="2 3">JCM 13503</strain>
    </source>
</reference>
<dbReference type="EMBL" id="JBHLYR010000032">
    <property type="protein sequence ID" value="MFB9992528.1"/>
    <property type="molecule type" value="Genomic_DNA"/>
</dbReference>
<organism evidence="2 3">
    <name type="scientific">Deinococcus oregonensis</name>
    <dbReference type="NCBI Taxonomy" id="1805970"/>
    <lineage>
        <taxon>Bacteria</taxon>
        <taxon>Thermotogati</taxon>
        <taxon>Deinococcota</taxon>
        <taxon>Deinococci</taxon>
        <taxon>Deinococcales</taxon>
        <taxon>Deinococcaceae</taxon>
        <taxon>Deinococcus</taxon>
    </lineage>
</organism>
<dbReference type="RefSeq" id="WP_380009609.1">
    <property type="nucleotide sequence ID" value="NZ_JBHLYR010000032.1"/>
</dbReference>
<dbReference type="Proteomes" id="UP001589733">
    <property type="component" value="Unassembled WGS sequence"/>
</dbReference>
<dbReference type="Pfam" id="PF06527">
    <property type="entry name" value="TniQ"/>
    <property type="match status" value="1"/>
</dbReference>
<proteinExistence type="predicted"/>
<keyword evidence="3" id="KW-1185">Reference proteome</keyword>
<evidence type="ECO:0000313" key="2">
    <source>
        <dbReference type="EMBL" id="MFB9992528.1"/>
    </source>
</evidence>
<dbReference type="InterPro" id="IPR009492">
    <property type="entry name" value="TniQ"/>
</dbReference>
<feature type="domain" description="TniQ" evidence="1">
    <location>
        <begin position="10"/>
        <end position="152"/>
    </location>
</feature>
<evidence type="ECO:0000313" key="3">
    <source>
        <dbReference type="Proteomes" id="UP001589733"/>
    </source>
</evidence>
<accession>A0ABV6B290</accession>